<comment type="function">
    <text evidence="10">Cell wall formation. Catalyzes the transfer of a GlcNAc subunit on undecaprenyl-pyrophosphoryl-MurNAc-pentapeptide (lipid intermediate I) to form undecaprenyl-pyrophosphoryl-MurNAc-(pentapeptide)GlcNAc (lipid intermediate II).</text>
</comment>
<evidence type="ECO:0000256" key="5">
    <source>
        <dbReference type="ARBA" id="ARBA00022960"/>
    </source>
</evidence>
<dbReference type="InterPro" id="IPR006009">
    <property type="entry name" value="GlcNAc_MurG"/>
</dbReference>
<dbReference type="Pfam" id="PF04101">
    <property type="entry name" value="Glyco_tran_28_C"/>
    <property type="match status" value="1"/>
</dbReference>
<reference evidence="14 15" key="1">
    <citation type="journal article" date="2016" name="Nat. Commun.">
        <title>Thousands of microbial genomes shed light on interconnected biogeochemical processes in an aquifer system.</title>
        <authorList>
            <person name="Anantharaman K."/>
            <person name="Brown C.T."/>
            <person name="Hug L.A."/>
            <person name="Sharon I."/>
            <person name="Castelle C.J."/>
            <person name="Probst A.J."/>
            <person name="Thomas B.C."/>
            <person name="Singh A."/>
            <person name="Wilkins M.J."/>
            <person name="Karaoz U."/>
            <person name="Brodie E.L."/>
            <person name="Williams K.H."/>
            <person name="Hubbard S.S."/>
            <person name="Banfield J.F."/>
        </authorList>
    </citation>
    <scope>NUCLEOTIDE SEQUENCE [LARGE SCALE GENOMIC DNA]</scope>
</reference>
<comment type="similarity">
    <text evidence="10">Belongs to the glycosyltransferase 28 family. MurG subfamily.</text>
</comment>
<dbReference type="GO" id="GO:0005886">
    <property type="term" value="C:plasma membrane"/>
    <property type="evidence" value="ECO:0007669"/>
    <property type="project" value="UniProtKB-SubCell"/>
</dbReference>
<evidence type="ECO:0000313" key="14">
    <source>
        <dbReference type="EMBL" id="OGD66673.1"/>
    </source>
</evidence>
<keyword evidence="4 10" id="KW-0808">Transferase</keyword>
<keyword evidence="11" id="KW-1133">Transmembrane helix</keyword>
<gene>
    <name evidence="10" type="primary">murG</name>
    <name evidence="14" type="ORF">A3F08_03370</name>
</gene>
<keyword evidence="6 10" id="KW-0573">Peptidoglycan synthesis</keyword>
<dbReference type="InterPro" id="IPR004276">
    <property type="entry name" value="GlycoTrans_28_N"/>
</dbReference>
<dbReference type="EC" id="2.4.1.227" evidence="10"/>
<evidence type="ECO:0000259" key="13">
    <source>
        <dbReference type="Pfam" id="PF04101"/>
    </source>
</evidence>
<comment type="catalytic activity">
    <reaction evidence="10">
        <text>di-trans,octa-cis-undecaprenyl diphospho-N-acetyl-alpha-D-muramoyl-L-alanyl-D-glutamyl-meso-2,6-diaminopimeloyl-D-alanyl-D-alanine + UDP-N-acetyl-alpha-D-glucosamine = di-trans,octa-cis-undecaprenyl diphospho-[N-acetyl-alpha-D-glucosaminyl-(1-&gt;4)]-N-acetyl-alpha-D-muramoyl-L-alanyl-D-glutamyl-meso-2,6-diaminopimeloyl-D-alanyl-D-alanine + UDP + H(+)</text>
        <dbReference type="Rhea" id="RHEA:31227"/>
        <dbReference type="ChEBI" id="CHEBI:15378"/>
        <dbReference type="ChEBI" id="CHEBI:57705"/>
        <dbReference type="ChEBI" id="CHEBI:58223"/>
        <dbReference type="ChEBI" id="CHEBI:61387"/>
        <dbReference type="ChEBI" id="CHEBI:61388"/>
        <dbReference type="EC" id="2.4.1.227"/>
    </reaction>
</comment>
<comment type="caution">
    <text evidence="10">Lacks conserved residue(s) required for the propagation of feature annotation.</text>
</comment>
<dbReference type="NCBIfam" id="TIGR01133">
    <property type="entry name" value="murG"/>
    <property type="match status" value="1"/>
</dbReference>
<dbReference type="EMBL" id="MEZV01000030">
    <property type="protein sequence ID" value="OGD66673.1"/>
    <property type="molecule type" value="Genomic_DNA"/>
</dbReference>
<evidence type="ECO:0000256" key="6">
    <source>
        <dbReference type="ARBA" id="ARBA00022984"/>
    </source>
</evidence>
<keyword evidence="11" id="KW-0812">Transmembrane</keyword>
<feature type="binding site" evidence="10">
    <location>
        <position position="195"/>
    </location>
    <ligand>
        <name>UDP-N-acetyl-alpha-D-glucosamine</name>
        <dbReference type="ChEBI" id="CHEBI:57705"/>
    </ligand>
</feature>
<sequence>MTNKPIRILVTGGGTGGHITPLIAVVEELKKDNCDILFIGSGNELEKKAAKDIKIKYKSVLSGKLRRYFDWQNFIDPFKIIIGFFQALFIIISFWPKVVFAKGGYATFPVVLASWILGRSIVTHESDVIMGLANKWEAKLAKKVCVGFPIENYKNIPLDKIIYTGNPIRKEFTKVSSIKYQVSSERPTILVTGGSQGSRFINQTIASMLFDITRKYHIIHVAGKNDCEWLKKNSWPNYELYGFTDKMPELLKRADLVISRAGANTLAEISSLGKLSILIPLPTSANEHQQANAKIYQKNGAAVVVSEDGLTPTSLKDIIDRLMEDKKMLQEIERNAKELSQPDAAKAIVEEILKIYNK</sequence>
<evidence type="ECO:0000256" key="7">
    <source>
        <dbReference type="ARBA" id="ARBA00023136"/>
    </source>
</evidence>
<dbReference type="PANTHER" id="PTHR21015:SF22">
    <property type="entry name" value="GLYCOSYLTRANSFERASE"/>
    <property type="match status" value="1"/>
</dbReference>
<evidence type="ECO:0000256" key="2">
    <source>
        <dbReference type="ARBA" id="ARBA00022618"/>
    </source>
</evidence>
<feature type="binding site" evidence="10">
    <location>
        <position position="289"/>
    </location>
    <ligand>
        <name>UDP-N-acetyl-alpha-D-glucosamine</name>
        <dbReference type="ChEBI" id="CHEBI:57705"/>
    </ligand>
</feature>
<dbReference type="Pfam" id="PF03033">
    <property type="entry name" value="Glyco_transf_28"/>
    <property type="match status" value="1"/>
</dbReference>
<feature type="binding site" evidence="10">
    <location>
        <begin position="15"/>
        <end position="17"/>
    </location>
    <ligand>
        <name>UDP-N-acetyl-alpha-D-glucosamine</name>
        <dbReference type="ChEBI" id="CHEBI:57705"/>
    </ligand>
</feature>
<dbReference type="AlphaFoldDB" id="A0A1F5EH13"/>
<dbReference type="STRING" id="1797469.A3F08_03370"/>
<feature type="domain" description="Glycosyl transferase family 28 C-terminal" evidence="13">
    <location>
        <begin position="188"/>
        <end position="347"/>
    </location>
</feature>
<accession>A0A1F5EH13</accession>
<evidence type="ECO:0000256" key="10">
    <source>
        <dbReference type="HAMAP-Rule" id="MF_00033"/>
    </source>
</evidence>
<dbReference type="Proteomes" id="UP000176451">
    <property type="component" value="Unassembled WGS sequence"/>
</dbReference>
<protein>
    <recommendedName>
        <fullName evidence="10">UDP-N-acetylglucosamine--N-acetylmuramyl-(pentapeptide) pyrophosphoryl-undecaprenol N-acetylglucosamine transferase</fullName>
        <ecNumber evidence="10">2.4.1.227</ecNumber>
    </recommendedName>
    <alternativeName>
        <fullName evidence="10">Undecaprenyl-PP-MurNAc-pentapeptide-UDPGlcNAc GlcNAc transferase</fullName>
    </alternativeName>
</protein>
<dbReference type="GO" id="GO:0008360">
    <property type="term" value="P:regulation of cell shape"/>
    <property type="evidence" value="ECO:0007669"/>
    <property type="project" value="UniProtKB-KW"/>
</dbReference>
<organism evidence="14 15">
    <name type="scientific">Candidatus Berkelbacteria bacterium RIFCSPHIGHO2_12_FULL_36_9</name>
    <dbReference type="NCBI Taxonomy" id="1797469"/>
    <lineage>
        <taxon>Bacteria</taxon>
        <taxon>Candidatus Berkelbacteria</taxon>
    </lineage>
</organism>
<comment type="subcellular location">
    <subcellularLocation>
        <location evidence="10">Cell membrane</location>
        <topology evidence="10">Peripheral membrane protein</topology>
        <orientation evidence="10">Cytoplasmic side</orientation>
    </subcellularLocation>
</comment>
<name>A0A1F5EH13_9BACT</name>
<dbReference type="GO" id="GO:0050511">
    <property type="term" value="F:undecaprenyldiphospho-muramoylpentapeptide beta-N-acetylglucosaminyltransferase activity"/>
    <property type="evidence" value="ECO:0007669"/>
    <property type="project" value="UniProtKB-UniRule"/>
</dbReference>
<feature type="binding site" evidence="10">
    <location>
        <position position="169"/>
    </location>
    <ligand>
        <name>UDP-N-acetyl-alpha-D-glucosamine</name>
        <dbReference type="ChEBI" id="CHEBI:57705"/>
    </ligand>
</feature>
<keyword evidence="1 10" id="KW-1003">Cell membrane</keyword>
<dbReference type="GO" id="GO:0071555">
    <property type="term" value="P:cell wall organization"/>
    <property type="evidence" value="ECO:0007669"/>
    <property type="project" value="UniProtKB-KW"/>
</dbReference>
<keyword evidence="5 10" id="KW-0133">Cell shape</keyword>
<dbReference type="SUPFAM" id="SSF53756">
    <property type="entry name" value="UDP-Glycosyltransferase/glycogen phosphorylase"/>
    <property type="match status" value="1"/>
</dbReference>
<dbReference type="GO" id="GO:0051301">
    <property type="term" value="P:cell division"/>
    <property type="evidence" value="ECO:0007669"/>
    <property type="project" value="UniProtKB-KW"/>
</dbReference>
<evidence type="ECO:0000256" key="11">
    <source>
        <dbReference type="SAM" id="Phobius"/>
    </source>
</evidence>
<keyword evidence="3 10" id="KW-0328">Glycosyltransferase</keyword>
<evidence type="ECO:0000256" key="3">
    <source>
        <dbReference type="ARBA" id="ARBA00022676"/>
    </source>
</evidence>
<evidence type="ECO:0000256" key="1">
    <source>
        <dbReference type="ARBA" id="ARBA00022475"/>
    </source>
</evidence>
<evidence type="ECO:0000256" key="9">
    <source>
        <dbReference type="ARBA" id="ARBA00023316"/>
    </source>
</evidence>
<dbReference type="GO" id="GO:0051991">
    <property type="term" value="F:UDP-N-acetyl-D-glucosamine:N-acetylmuramoyl-L-alanyl-D-glutamyl-meso-2,6-diaminopimelyl-D-alanyl-D-alanine-diphosphoundecaprenol 4-beta-N-acetylglucosaminlytransferase activity"/>
    <property type="evidence" value="ECO:0007669"/>
    <property type="project" value="RHEA"/>
</dbReference>
<comment type="pathway">
    <text evidence="10">Cell wall biogenesis; peptidoglycan biosynthesis.</text>
</comment>
<dbReference type="PANTHER" id="PTHR21015">
    <property type="entry name" value="UDP-N-ACETYLGLUCOSAMINE--N-ACETYLMURAMYL-(PENTAPEPTIDE) PYROPHOSPHORYL-UNDECAPRENOL N-ACETYLGLUCOSAMINE TRANSFERASE 1"/>
    <property type="match status" value="1"/>
</dbReference>
<dbReference type="GO" id="GO:0009252">
    <property type="term" value="P:peptidoglycan biosynthetic process"/>
    <property type="evidence" value="ECO:0007669"/>
    <property type="project" value="UniProtKB-UniRule"/>
</dbReference>
<evidence type="ECO:0000256" key="8">
    <source>
        <dbReference type="ARBA" id="ARBA00023306"/>
    </source>
</evidence>
<keyword evidence="2 10" id="KW-0132">Cell division</keyword>
<feature type="domain" description="Glycosyltransferase family 28 N-terminal" evidence="12">
    <location>
        <begin position="8"/>
        <end position="145"/>
    </location>
</feature>
<dbReference type="GO" id="GO:0005975">
    <property type="term" value="P:carbohydrate metabolic process"/>
    <property type="evidence" value="ECO:0007669"/>
    <property type="project" value="InterPro"/>
</dbReference>
<dbReference type="HAMAP" id="MF_00033">
    <property type="entry name" value="MurG"/>
    <property type="match status" value="1"/>
</dbReference>
<keyword evidence="9 10" id="KW-0961">Cell wall biogenesis/degradation</keyword>
<evidence type="ECO:0000259" key="12">
    <source>
        <dbReference type="Pfam" id="PF03033"/>
    </source>
</evidence>
<dbReference type="Gene3D" id="3.40.50.2000">
    <property type="entry name" value="Glycogen Phosphorylase B"/>
    <property type="match status" value="2"/>
</dbReference>
<proteinExistence type="inferred from homology"/>
<evidence type="ECO:0000313" key="15">
    <source>
        <dbReference type="Proteomes" id="UP000176451"/>
    </source>
</evidence>
<keyword evidence="7 10" id="KW-0472">Membrane</keyword>
<evidence type="ECO:0000256" key="4">
    <source>
        <dbReference type="ARBA" id="ARBA00022679"/>
    </source>
</evidence>
<dbReference type="CDD" id="cd03785">
    <property type="entry name" value="GT28_MurG"/>
    <property type="match status" value="1"/>
</dbReference>
<comment type="caution">
    <text evidence="14">The sequence shown here is derived from an EMBL/GenBank/DDBJ whole genome shotgun (WGS) entry which is preliminary data.</text>
</comment>
<feature type="transmembrane region" description="Helical" evidence="11">
    <location>
        <begin position="74"/>
        <end position="95"/>
    </location>
</feature>
<keyword evidence="8 10" id="KW-0131">Cell cycle</keyword>
<dbReference type="InterPro" id="IPR007235">
    <property type="entry name" value="Glyco_trans_28_C"/>
</dbReference>
<dbReference type="UniPathway" id="UPA00219"/>